<sequence length="643" mass="69936">MGTSELGQVPHKVDLSRKRPFGTALRADLKETFFPDDPFRVFSSQSRGRRAWTALQYYVPILEWGAKYNLSKFQFDLLAGITIASLAIPQGISYAKLADIPPIIGLYSAAVPPIIYAIFGSSKQLAVGPVAAASLLMASIIKTEVTPQSDPVLYPKLFFTAAFVTGAMQLSMGILRLGILVDFLSRSTIAGFMGGTAVIIMLQQLKGLLGLKTFTQHTDIVSVIKAVIINRAECKWQSVLVGIVFLCILLGSRHLRTACPRLFWVSAMAPLFVVISGCLIAFLVHGEANGIPTVGDLKKGVNPITIGQLQFKSEHFGVALKAGLIAGFIALAEGIAVGRSLALAANDQIDGNKEMIAYGCMNIVGSFTSCYLTTGPFSKSAVNAHAGCKTQMSNVVHSICMLLVLLFLAPLFKWTPSVALSAIIVVAMIGLIEYEEYVHLFKVDKVDFLICMVAFFGVSFLSMDMGLVMSVGLSIIRALIYMARPHTSKLGKLGSVDGTYVFRDMEQYPDAVNIPGVLVLTLGSPVYFANAGYLRERISRWLEAEEDYAKKNGDEVNYVVLDLSGVTSIDSSGLGMLKELNVTLERREIKMVLINPRLRVVEKLTKAHVIDLVGSEWVFLTVKDAVTACHFALEESRHKGRAS</sequence>
<feature type="transmembrane region" description="Helical" evidence="6">
    <location>
        <begin position="262"/>
        <end position="284"/>
    </location>
</feature>
<evidence type="ECO:0000256" key="2">
    <source>
        <dbReference type="ARBA" id="ARBA00022448"/>
    </source>
</evidence>
<dbReference type="SUPFAM" id="SSF52091">
    <property type="entry name" value="SpoIIaa-like"/>
    <property type="match status" value="1"/>
</dbReference>
<comment type="subcellular location">
    <subcellularLocation>
        <location evidence="1">Membrane</location>
        <topology evidence="1">Multi-pass membrane protein</topology>
    </subcellularLocation>
</comment>
<feature type="transmembrane region" description="Helical" evidence="6">
    <location>
        <begin position="153"/>
        <end position="175"/>
    </location>
</feature>
<keyword evidence="9" id="KW-1185">Reference proteome</keyword>
<feature type="domain" description="STAS" evidence="7">
    <location>
        <begin position="507"/>
        <end position="629"/>
    </location>
</feature>
<gene>
    <name evidence="8" type="ORF">M6B38_192650</name>
</gene>
<accession>A0AAX6ECT4</accession>
<dbReference type="CDD" id="cd07042">
    <property type="entry name" value="STAS_SulP_like_sulfate_transporter"/>
    <property type="match status" value="1"/>
</dbReference>
<evidence type="ECO:0000313" key="8">
    <source>
        <dbReference type="EMBL" id="KAJ6801927.1"/>
    </source>
</evidence>
<feature type="transmembrane region" description="Helical" evidence="6">
    <location>
        <begin position="418"/>
        <end position="434"/>
    </location>
</feature>
<organism evidence="8 9">
    <name type="scientific">Iris pallida</name>
    <name type="common">Sweet iris</name>
    <dbReference type="NCBI Taxonomy" id="29817"/>
    <lineage>
        <taxon>Eukaryota</taxon>
        <taxon>Viridiplantae</taxon>
        <taxon>Streptophyta</taxon>
        <taxon>Embryophyta</taxon>
        <taxon>Tracheophyta</taxon>
        <taxon>Spermatophyta</taxon>
        <taxon>Magnoliopsida</taxon>
        <taxon>Liliopsida</taxon>
        <taxon>Asparagales</taxon>
        <taxon>Iridaceae</taxon>
        <taxon>Iridoideae</taxon>
        <taxon>Irideae</taxon>
        <taxon>Iris</taxon>
    </lineage>
</organism>
<proteinExistence type="predicted"/>
<dbReference type="InterPro" id="IPR011547">
    <property type="entry name" value="SLC26A/SulP_dom"/>
</dbReference>
<dbReference type="EMBL" id="JANAVB010037420">
    <property type="protein sequence ID" value="KAJ6801927.1"/>
    <property type="molecule type" value="Genomic_DNA"/>
</dbReference>
<reference evidence="8" key="2">
    <citation type="submission" date="2023-04" db="EMBL/GenBank/DDBJ databases">
        <authorList>
            <person name="Bruccoleri R.E."/>
            <person name="Oakeley E.J."/>
            <person name="Faust A.-M."/>
            <person name="Dessus-Babus S."/>
            <person name="Altorfer M."/>
            <person name="Burckhardt D."/>
            <person name="Oertli M."/>
            <person name="Naumann U."/>
            <person name="Petersen F."/>
            <person name="Wong J."/>
        </authorList>
    </citation>
    <scope>NUCLEOTIDE SEQUENCE</scope>
    <source>
        <strain evidence="8">GSM-AAB239-AS_SAM_17_03QT</strain>
        <tissue evidence="8">Leaf</tissue>
    </source>
</reference>
<evidence type="ECO:0000256" key="3">
    <source>
        <dbReference type="ARBA" id="ARBA00022692"/>
    </source>
</evidence>
<evidence type="ECO:0000256" key="1">
    <source>
        <dbReference type="ARBA" id="ARBA00004141"/>
    </source>
</evidence>
<dbReference type="AlphaFoldDB" id="A0AAX6ECT4"/>
<protein>
    <submittedName>
        <fullName evidence="8">Sulfate transporter 3.5</fullName>
    </submittedName>
</protein>
<feature type="transmembrane region" description="Helical" evidence="6">
    <location>
        <begin position="75"/>
        <end position="94"/>
    </location>
</feature>
<keyword evidence="4 6" id="KW-1133">Transmembrane helix</keyword>
<reference evidence="8" key="1">
    <citation type="journal article" date="2023" name="GigaByte">
        <title>Genome assembly of the bearded iris, Iris pallida Lam.</title>
        <authorList>
            <person name="Bruccoleri R.E."/>
            <person name="Oakeley E.J."/>
            <person name="Faust A.M.E."/>
            <person name="Altorfer M."/>
            <person name="Dessus-Babus S."/>
            <person name="Burckhardt D."/>
            <person name="Oertli M."/>
            <person name="Naumann U."/>
            <person name="Petersen F."/>
            <person name="Wong J."/>
        </authorList>
    </citation>
    <scope>NUCLEOTIDE SEQUENCE</scope>
    <source>
        <strain evidence="8">GSM-AAB239-AS_SAM_17_03QT</strain>
    </source>
</reference>
<evidence type="ECO:0000256" key="5">
    <source>
        <dbReference type="ARBA" id="ARBA00023136"/>
    </source>
</evidence>
<dbReference type="GO" id="GO:0016020">
    <property type="term" value="C:membrane"/>
    <property type="evidence" value="ECO:0007669"/>
    <property type="project" value="UniProtKB-SubCell"/>
</dbReference>
<name>A0AAX6ECT4_IRIPA</name>
<dbReference type="PROSITE" id="PS50801">
    <property type="entry name" value="STAS"/>
    <property type="match status" value="1"/>
</dbReference>
<dbReference type="InterPro" id="IPR018045">
    <property type="entry name" value="S04_transporter_CS"/>
</dbReference>
<dbReference type="InterPro" id="IPR002645">
    <property type="entry name" value="STAS_dom"/>
</dbReference>
<feature type="transmembrane region" description="Helical" evidence="6">
    <location>
        <begin position="125"/>
        <end position="141"/>
    </location>
</feature>
<comment type="caution">
    <text evidence="8">The sequence shown here is derived from an EMBL/GenBank/DDBJ whole genome shotgun (WGS) entry which is preliminary data.</text>
</comment>
<dbReference type="PROSITE" id="PS01130">
    <property type="entry name" value="SLC26A"/>
    <property type="match status" value="1"/>
</dbReference>
<feature type="transmembrane region" description="Helical" evidence="6">
    <location>
        <begin position="395"/>
        <end position="412"/>
    </location>
</feature>
<dbReference type="NCBIfam" id="TIGR00815">
    <property type="entry name" value="sulP"/>
    <property type="match status" value="1"/>
</dbReference>
<feature type="transmembrane region" description="Helical" evidence="6">
    <location>
        <begin position="355"/>
        <end position="374"/>
    </location>
</feature>
<dbReference type="GO" id="GO:0008271">
    <property type="term" value="F:secondary active sulfate transmembrane transporter activity"/>
    <property type="evidence" value="ECO:0007669"/>
    <property type="project" value="InterPro"/>
</dbReference>
<evidence type="ECO:0000313" key="9">
    <source>
        <dbReference type="Proteomes" id="UP001140949"/>
    </source>
</evidence>
<dbReference type="InterPro" id="IPR001902">
    <property type="entry name" value="SLC26A/SulP_fam"/>
</dbReference>
<dbReference type="FunFam" id="3.30.750.24:FF:000002">
    <property type="entry name" value="Sulfate transporter 31"/>
    <property type="match status" value="1"/>
</dbReference>
<feature type="transmembrane region" description="Helical" evidence="6">
    <location>
        <begin position="187"/>
        <end position="205"/>
    </location>
</feature>
<dbReference type="Pfam" id="PF00916">
    <property type="entry name" value="Sulfate_transp"/>
    <property type="match status" value="1"/>
</dbReference>
<evidence type="ECO:0000256" key="4">
    <source>
        <dbReference type="ARBA" id="ARBA00022989"/>
    </source>
</evidence>
<dbReference type="InterPro" id="IPR036513">
    <property type="entry name" value="STAS_dom_sf"/>
</dbReference>
<dbReference type="Proteomes" id="UP001140949">
    <property type="component" value="Unassembled WGS sequence"/>
</dbReference>
<evidence type="ECO:0000256" key="6">
    <source>
        <dbReference type="SAM" id="Phobius"/>
    </source>
</evidence>
<keyword evidence="3 6" id="KW-0812">Transmembrane</keyword>
<dbReference type="Pfam" id="PF01740">
    <property type="entry name" value="STAS"/>
    <property type="match status" value="1"/>
</dbReference>
<dbReference type="Gene3D" id="3.30.750.24">
    <property type="entry name" value="STAS domain"/>
    <property type="match status" value="1"/>
</dbReference>
<evidence type="ECO:0000259" key="7">
    <source>
        <dbReference type="PROSITE" id="PS50801"/>
    </source>
</evidence>
<keyword evidence="5 6" id="KW-0472">Membrane</keyword>
<dbReference type="PANTHER" id="PTHR11814">
    <property type="entry name" value="SULFATE TRANSPORTER"/>
    <property type="match status" value="1"/>
</dbReference>
<keyword evidence="2" id="KW-0813">Transport</keyword>